<protein>
    <submittedName>
        <fullName evidence="2">Uncharacterized protein</fullName>
    </submittedName>
</protein>
<reference evidence="2 3" key="1">
    <citation type="submission" date="2019-06" db="EMBL/GenBank/DDBJ databases">
        <title>Whole genome shotgun sequence of Cellulomonas uda NBRC 3747.</title>
        <authorList>
            <person name="Hosoyama A."/>
            <person name="Uohara A."/>
            <person name="Ohji S."/>
            <person name="Ichikawa N."/>
        </authorList>
    </citation>
    <scope>NUCLEOTIDE SEQUENCE [LARGE SCALE GENOMIC DNA]</scope>
    <source>
        <strain evidence="2 3">NBRC 3747</strain>
    </source>
</reference>
<name>A0A4Y3KAC7_CELUD</name>
<organism evidence="2 3">
    <name type="scientific">Cellulomonas uda</name>
    <dbReference type="NCBI Taxonomy" id="1714"/>
    <lineage>
        <taxon>Bacteria</taxon>
        <taxon>Bacillati</taxon>
        <taxon>Actinomycetota</taxon>
        <taxon>Actinomycetes</taxon>
        <taxon>Micrococcales</taxon>
        <taxon>Cellulomonadaceae</taxon>
        <taxon>Cellulomonas</taxon>
    </lineage>
</organism>
<gene>
    <name evidence="2" type="ORF">CUD01_03620</name>
</gene>
<feature type="region of interest" description="Disordered" evidence="1">
    <location>
        <begin position="1"/>
        <end position="21"/>
    </location>
</feature>
<dbReference type="Proteomes" id="UP000315842">
    <property type="component" value="Unassembled WGS sequence"/>
</dbReference>
<dbReference type="RefSeq" id="WP_166772177.1">
    <property type="nucleotide sequence ID" value="NZ_BJLP01000004.1"/>
</dbReference>
<keyword evidence="3" id="KW-1185">Reference proteome</keyword>
<sequence length="53" mass="6167">MKDRYTQGQWAPWGSNPQPADYTYAQVSEHDERRDAVVLTFPAREQRLEDQAG</sequence>
<proteinExistence type="predicted"/>
<dbReference type="AlphaFoldDB" id="A0A4Y3KAC7"/>
<evidence type="ECO:0000313" key="2">
    <source>
        <dbReference type="EMBL" id="GEA79918.1"/>
    </source>
</evidence>
<accession>A0A4Y3KAC7</accession>
<comment type="caution">
    <text evidence="2">The sequence shown here is derived from an EMBL/GenBank/DDBJ whole genome shotgun (WGS) entry which is preliminary data.</text>
</comment>
<evidence type="ECO:0000313" key="3">
    <source>
        <dbReference type="Proteomes" id="UP000315842"/>
    </source>
</evidence>
<dbReference type="EMBL" id="BJLP01000004">
    <property type="protein sequence ID" value="GEA79918.1"/>
    <property type="molecule type" value="Genomic_DNA"/>
</dbReference>
<evidence type="ECO:0000256" key="1">
    <source>
        <dbReference type="SAM" id="MobiDB-lite"/>
    </source>
</evidence>